<dbReference type="RefSeq" id="WP_219287815.1">
    <property type="nucleotide sequence ID" value="NZ_RPHB01000003.1"/>
</dbReference>
<dbReference type="PANTHER" id="PTHR11361">
    <property type="entry name" value="DNA MISMATCH REPAIR PROTEIN MUTS FAMILY MEMBER"/>
    <property type="match status" value="1"/>
</dbReference>
<evidence type="ECO:0000256" key="3">
    <source>
        <dbReference type="SAM" id="Phobius"/>
    </source>
</evidence>
<keyword evidence="3" id="KW-1133">Transmembrane helix</keyword>
<dbReference type="InterPro" id="IPR045076">
    <property type="entry name" value="MutS"/>
</dbReference>
<dbReference type="Pfam" id="PF00488">
    <property type="entry name" value="MutS_V"/>
    <property type="match status" value="1"/>
</dbReference>
<dbReference type="SMART" id="SM00534">
    <property type="entry name" value="MUTSac"/>
    <property type="match status" value="1"/>
</dbReference>
<feature type="transmembrane region" description="Helical" evidence="3">
    <location>
        <begin position="231"/>
        <end position="250"/>
    </location>
</feature>
<dbReference type="AlphaFoldDB" id="A0A951IWL9"/>
<comment type="caution">
    <text evidence="5">The sequence shown here is derived from an EMBL/GenBank/DDBJ whole genome shotgun (WGS) entry which is preliminary data.</text>
</comment>
<sequence>MRIDFKNEDLAKILSKTKKKTLKITLIRLLVFFSLIPIFILSVTDFPLLFLLLLMQLVFFIVLIIQFNASKDKEAFIIELIKMEEEKSLRKNRKLSSFDPGNEYQSKTHPFAIDLDLFGEHSLFQLLNHTVNRSAKAKLAALMKENLNADKAKVLKPAVDELAENPDFLRSFEANGRAFIKEEKSKDKFYKWMDTRSNWKKLYFAPMIIGPVLGLSLVLGVAIGIFPLSFLSIWILFGLFSLSFVFKPLLEAGKIFPGSGDIKTYRIWSADLAEHSFEDEYLKKHSKLFKNQNNIPKGLKTLEQVSFLIENRINLMYLIFNILFWLDFFLFWKLEKWKKNYQGHLKELDSVFDHWQVLISLGAFTSEEGLNGEINWTSEEKLEFADLKHPLLRREKAVANDLDFAPAIQTVLLTGSNMSGKTTFMRTIGTNLVLANMGLRPFGKSLLIGPFQLYTSMRNMDNLGESVSSFYAELARIKQVLNAAENGQKVFFLMDEILKGTNTVDRIQGSEALIKQLANTGSKGIISTHDIELSALESSLSYLKNFSFHSEISDNEIHFDYKLKTGPCPSFNAHKLMELMGIKFS</sequence>
<dbReference type="GO" id="GO:0005829">
    <property type="term" value="C:cytosol"/>
    <property type="evidence" value="ECO:0007669"/>
    <property type="project" value="TreeGrafter"/>
</dbReference>
<reference evidence="5 6" key="1">
    <citation type="journal article" date="2020" name="Syst. Appl. Microbiol.">
        <title>Arthrospiribacter ruber gen. nov., sp. nov., a novel bacterium isolated from Arthrospira cultures.</title>
        <authorList>
            <person name="Waleron M."/>
            <person name="Misztak A."/>
            <person name="Waleron M.M."/>
            <person name="Furmaniak M."/>
            <person name="Mrozik A."/>
            <person name="Waleron K."/>
        </authorList>
    </citation>
    <scope>NUCLEOTIDE SEQUENCE [LARGE SCALE GENOMIC DNA]</scope>
    <source>
        <strain evidence="5 6">DPMB0001</strain>
    </source>
</reference>
<dbReference type="Proteomes" id="UP000727490">
    <property type="component" value="Unassembled WGS sequence"/>
</dbReference>
<protein>
    <submittedName>
        <fullName evidence="5">DNA mismatch repair protein</fullName>
    </submittedName>
</protein>
<evidence type="ECO:0000256" key="2">
    <source>
        <dbReference type="ARBA" id="ARBA00022840"/>
    </source>
</evidence>
<feature type="transmembrane region" description="Helical" evidence="3">
    <location>
        <begin position="46"/>
        <end position="65"/>
    </location>
</feature>
<gene>
    <name evidence="5" type="ORF">EGN73_06945</name>
</gene>
<evidence type="ECO:0000256" key="1">
    <source>
        <dbReference type="ARBA" id="ARBA00022741"/>
    </source>
</evidence>
<keyword evidence="2" id="KW-0067">ATP-binding</keyword>
<dbReference type="InterPro" id="IPR000432">
    <property type="entry name" value="DNA_mismatch_repair_MutS_C"/>
</dbReference>
<evidence type="ECO:0000259" key="4">
    <source>
        <dbReference type="SMART" id="SM00534"/>
    </source>
</evidence>
<dbReference type="GO" id="GO:0030983">
    <property type="term" value="F:mismatched DNA binding"/>
    <property type="evidence" value="ECO:0007669"/>
    <property type="project" value="InterPro"/>
</dbReference>
<proteinExistence type="predicted"/>
<evidence type="ECO:0000313" key="6">
    <source>
        <dbReference type="Proteomes" id="UP000727490"/>
    </source>
</evidence>
<dbReference type="EMBL" id="RPHB01000003">
    <property type="protein sequence ID" value="MBW3467549.1"/>
    <property type="molecule type" value="Genomic_DNA"/>
</dbReference>
<feature type="transmembrane region" description="Helical" evidence="3">
    <location>
        <begin position="315"/>
        <end position="332"/>
    </location>
</feature>
<feature type="domain" description="DNA mismatch repair proteins mutS family" evidence="4">
    <location>
        <begin position="408"/>
        <end position="585"/>
    </location>
</feature>
<keyword evidence="1" id="KW-0547">Nucleotide-binding</keyword>
<dbReference type="GO" id="GO:0006298">
    <property type="term" value="P:mismatch repair"/>
    <property type="evidence" value="ECO:0007669"/>
    <property type="project" value="InterPro"/>
</dbReference>
<dbReference type="GO" id="GO:0140664">
    <property type="term" value="F:ATP-dependent DNA damage sensor activity"/>
    <property type="evidence" value="ECO:0007669"/>
    <property type="project" value="InterPro"/>
</dbReference>
<evidence type="ECO:0000313" key="5">
    <source>
        <dbReference type="EMBL" id="MBW3467549.1"/>
    </source>
</evidence>
<accession>A0A951IWL9</accession>
<feature type="transmembrane region" description="Helical" evidence="3">
    <location>
        <begin position="21"/>
        <end position="40"/>
    </location>
</feature>
<name>A0A951IWL9_9BACT</name>
<keyword evidence="6" id="KW-1185">Reference proteome</keyword>
<dbReference type="GO" id="GO:0005524">
    <property type="term" value="F:ATP binding"/>
    <property type="evidence" value="ECO:0007669"/>
    <property type="project" value="UniProtKB-KW"/>
</dbReference>
<keyword evidence="3" id="KW-0812">Transmembrane</keyword>
<keyword evidence="3" id="KW-0472">Membrane</keyword>
<dbReference type="PANTHER" id="PTHR11361:SF99">
    <property type="entry name" value="DNA MISMATCH REPAIR PROTEIN"/>
    <property type="match status" value="1"/>
</dbReference>
<feature type="transmembrane region" description="Helical" evidence="3">
    <location>
        <begin position="202"/>
        <end position="225"/>
    </location>
</feature>
<organism evidence="5 6">
    <name type="scientific">Arthrospiribacter ruber</name>
    <dbReference type="NCBI Taxonomy" id="2487934"/>
    <lineage>
        <taxon>Bacteria</taxon>
        <taxon>Pseudomonadati</taxon>
        <taxon>Bacteroidota</taxon>
        <taxon>Cytophagia</taxon>
        <taxon>Cytophagales</taxon>
        <taxon>Cyclobacteriaceae</taxon>
        <taxon>Arthrospiribacter</taxon>
    </lineage>
</organism>